<evidence type="ECO:0000259" key="1">
    <source>
        <dbReference type="Pfam" id="PF24457"/>
    </source>
</evidence>
<dbReference type="EMBL" id="KP273225">
    <property type="protein sequence ID" value="AJD82451.1"/>
    <property type="molecule type" value="Genomic_DNA"/>
</dbReference>
<dbReference type="RefSeq" id="YP_009209070.1">
    <property type="nucleotide sequence ID" value="NC_028914.1"/>
</dbReference>
<keyword evidence="3" id="KW-1185">Reference proteome</keyword>
<dbReference type="InterPro" id="IPR055994">
    <property type="entry name" value="DUF7572"/>
</dbReference>
<dbReference type="Proteomes" id="UP000031723">
    <property type="component" value="Segment"/>
</dbReference>
<evidence type="ECO:0000313" key="2">
    <source>
        <dbReference type="EMBL" id="AJD82451.1"/>
    </source>
</evidence>
<sequence>MAHATRLDTNMSHWADGTRHYSTDDGYLAVEAYTPECCHVVPQGAAPMINELLAVLGEGRQAVKHVVRPTVVFACNEEGLATDLTPLHKFPPGTSHEDALEQLGYTVD</sequence>
<accession>A0A0B5A5W5</accession>
<proteinExistence type="predicted"/>
<dbReference type="GeneID" id="26635412"/>
<gene>
    <name evidence="2" type="primary">33</name>
    <name evidence="2" type="ORF">SHEEN_33</name>
</gene>
<organism evidence="2 3">
    <name type="scientific">Mycobacterium phage Sheen</name>
    <dbReference type="NCBI Taxonomy" id="1589274"/>
    <lineage>
        <taxon>Viruses</taxon>
        <taxon>Duplodnaviria</taxon>
        <taxon>Heunggongvirae</taxon>
        <taxon>Uroviricota</taxon>
        <taxon>Caudoviricetes</taxon>
        <taxon>Sheenvirus</taxon>
        <taxon>Sheenvirus Sheen</taxon>
    </lineage>
</organism>
<dbReference type="KEGG" id="vg:26635412"/>
<protein>
    <submittedName>
        <fullName evidence="2">Minor tail protein</fullName>
    </submittedName>
</protein>
<reference evidence="2 3" key="1">
    <citation type="submission" date="2014-12" db="EMBL/GenBank/DDBJ databases">
        <authorList>
            <person name="Cote D."/>
            <person name="Daigle Z."/>
            <person name="Borges K.M."/>
            <person name="Adams S.D."/>
            <person name="Alvey R.M."/>
            <person name="Barekzi N."/>
            <person name="Beal Z.N."/>
            <person name="Briggs L.A."/>
            <person name="Brown T."/>
            <person name="Coomans R.J."/>
            <person name="D'Elia T."/>
            <person name="Doss J.H."/>
            <person name="Ellsworth J.A."/>
            <person name="Ettinger W.F."/>
            <person name="Fox D.J."/>
            <person name="Gauthier D.T."/>
            <person name="Andriolo J.M."/>
            <person name="Grubb S."/>
            <person name="Gugssa A.H."/>
            <person name="Hauser C.R."/>
            <person name="Hull A.K."/>
            <person name="Jackson N."/>
            <person name="Kart M.U."/>
            <person name="Korey C.A."/>
            <person name="Makemson J."/>
            <person name="McKinney A.L."/>
            <person name="Nelson P.R."/>
            <person name="Newman R.H."/>
            <person name="Powell G."/>
            <person name="Rodriguez-Lanetty M."/>
            <person name="Royer D."/>
            <person name="Sabila M.H."/>
            <person name="Sadana R."/>
            <person name="Saha S."/>
            <person name="Sangster N."/>
            <person name="Slowan-Pomeroy T."/>
            <person name="Urbinati C.R."/>
            <person name="Ward R.E."/>
            <person name="Warner M."/>
            <person name="Williamson B."/>
            <person name="Biederman B."/>
            <person name="Cresawn S.G."/>
            <person name="Bowman C.A."/>
            <person name="Russell D.A."/>
            <person name="Pope W.H."/>
            <person name="Jacobs-Sera D."/>
            <person name="Hendrix R.W."/>
            <person name="Hatfull G.H."/>
        </authorList>
    </citation>
    <scope>NUCLEOTIDE SEQUENCE [LARGE SCALE GENOMIC DNA]</scope>
</reference>
<dbReference type="Pfam" id="PF24457">
    <property type="entry name" value="DUF7572"/>
    <property type="match status" value="1"/>
</dbReference>
<evidence type="ECO:0000313" key="3">
    <source>
        <dbReference type="Proteomes" id="UP000031723"/>
    </source>
</evidence>
<feature type="domain" description="DUF7572" evidence="1">
    <location>
        <begin position="3"/>
        <end position="106"/>
    </location>
</feature>
<name>A0A0B5A5W5_9CAUD</name>
<dbReference type="OrthoDB" id="21758at10239"/>